<dbReference type="InterPro" id="IPR010140">
    <property type="entry name" value="Histidinol_P_phosphatase_HisJ"/>
</dbReference>
<organism evidence="10 11">
    <name type="scientific">Pseudorhizobium tarimense</name>
    <dbReference type="NCBI Taxonomy" id="1079109"/>
    <lineage>
        <taxon>Bacteria</taxon>
        <taxon>Pseudomonadati</taxon>
        <taxon>Pseudomonadota</taxon>
        <taxon>Alphaproteobacteria</taxon>
        <taxon>Hyphomicrobiales</taxon>
        <taxon>Rhizobiaceae</taxon>
        <taxon>Rhizobium/Agrobacterium group</taxon>
        <taxon>Pseudorhizobium</taxon>
    </lineage>
</organism>
<dbReference type="RefSeq" id="WP_247246089.1">
    <property type="nucleotide sequence ID" value="NZ_JALJRA010000025.1"/>
</dbReference>
<comment type="caution">
    <text evidence="10">The sequence shown here is derived from an EMBL/GenBank/DDBJ whole genome shotgun (WGS) entry which is preliminary data.</text>
</comment>
<dbReference type="PANTHER" id="PTHR21039">
    <property type="entry name" value="HISTIDINOL PHOSPHATASE-RELATED"/>
    <property type="match status" value="1"/>
</dbReference>
<gene>
    <name evidence="10" type="ORF">ABID21_004508</name>
</gene>
<keyword evidence="4 8" id="KW-0028">Amino-acid biosynthesis</keyword>
<evidence type="ECO:0000256" key="7">
    <source>
        <dbReference type="ARBA" id="ARBA00049158"/>
    </source>
</evidence>
<reference evidence="10 11" key="1">
    <citation type="submission" date="2024-06" db="EMBL/GenBank/DDBJ databases">
        <title>Genomic Encyclopedia of Type Strains, Phase IV (KMG-IV): sequencing the most valuable type-strain genomes for metagenomic binning, comparative biology and taxonomic classification.</title>
        <authorList>
            <person name="Goeker M."/>
        </authorList>
    </citation>
    <scope>NUCLEOTIDE SEQUENCE [LARGE SCALE GENOMIC DNA]</scope>
    <source>
        <strain evidence="10 11">DSM 105042</strain>
    </source>
</reference>
<feature type="domain" description="PHP" evidence="9">
    <location>
        <begin position="10"/>
        <end position="210"/>
    </location>
</feature>
<protein>
    <recommendedName>
        <fullName evidence="3 8">Histidinol-phosphatase</fullName>
        <shortName evidence="8">HolPase</shortName>
        <ecNumber evidence="3 8">3.1.3.15</ecNumber>
    </recommendedName>
</protein>
<accession>A0ABV2HCV0</accession>
<dbReference type="Gene3D" id="3.20.20.140">
    <property type="entry name" value="Metal-dependent hydrolases"/>
    <property type="match status" value="1"/>
</dbReference>
<dbReference type="PANTHER" id="PTHR21039:SF0">
    <property type="entry name" value="HISTIDINOL-PHOSPHATASE"/>
    <property type="match status" value="1"/>
</dbReference>
<comment type="similarity">
    <text evidence="2 8">Belongs to the PHP hydrolase family. HisK subfamily.</text>
</comment>
<evidence type="ECO:0000256" key="1">
    <source>
        <dbReference type="ARBA" id="ARBA00004970"/>
    </source>
</evidence>
<evidence type="ECO:0000313" key="11">
    <source>
        <dbReference type="Proteomes" id="UP001549031"/>
    </source>
</evidence>
<evidence type="ECO:0000256" key="8">
    <source>
        <dbReference type="RuleBase" id="RU366003"/>
    </source>
</evidence>
<dbReference type="EMBL" id="JBEPLJ010000024">
    <property type="protein sequence ID" value="MET3588372.1"/>
    <property type="molecule type" value="Genomic_DNA"/>
</dbReference>
<dbReference type="Proteomes" id="UP001549031">
    <property type="component" value="Unassembled WGS sequence"/>
</dbReference>
<dbReference type="Pfam" id="PF02811">
    <property type="entry name" value="PHP"/>
    <property type="match status" value="1"/>
</dbReference>
<proteinExistence type="inferred from homology"/>
<sequence>MVWFSYHGGHSGEFCAHAKSTLEEVVDTAIARGFTHYGLSEHCPRYRPQDLYPGEEHLGIDGLAAAFDAYVKRAFDLRDARTGDIELLVGFETETLPPQGWLEAMTGLRDAYPFDYIVGSVHDICGRWLDYSPEDKDALAADLGGPEALQIAYFDAVTTMVETLRPDIVAHLDLVRKYEPAGFWFSARVMRTIDNTLEAIRASGGILDVNCAPFRNGFGPVYPLPQVLERARAMDIRVTLGDDSHGVQTVGVGLDQSLAAIVAAGYESVSYLTRADGWRQAPLETLVPRRT</sequence>
<evidence type="ECO:0000256" key="4">
    <source>
        <dbReference type="ARBA" id="ARBA00022605"/>
    </source>
</evidence>
<dbReference type="SUPFAM" id="SSF89550">
    <property type="entry name" value="PHP domain-like"/>
    <property type="match status" value="1"/>
</dbReference>
<keyword evidence="11" id="KW-1185">Reference proteome</keyword>
<evidence type="ECO:0000313" key="10">
    <source>
        <dbReference type="EMBL" id="MET3588372.1"/>
    </source>
</evidence>
<dbReference type="EC" id="3.1.3.15" evidence="3 8"/>
<evidence type="ECO:0000256" key="3">
    <source>
        <dbReference type="ARBA" id="ARBA00013085"/>
    </source>
</evidence>
<dbReference type="NCBIfam" id="TIGR01856">
    <property type="entry name" value="hisJ_fam"/>
    <property type="match status" value="1"/>
</dbReference>
<comment type="pathway">
    <text evidence="1 8">Amino-acid biosynthesis; L-histidine biosynthesis; L-histidine from 5-phospho-alpha-D-ribose 1-diphosphate: step 8/9.</text>
</comment>
<evidence type="ECO:0000256" key="6">
    <source>
        <dbReference type="ARBA" id="ARBA00023102"/>
    </source>
</evidence>
<dbReference type="CDD" id="cd12110">
    <property type="entry name" value="PHP_HisPPase_Hisj_like"/>
    <property type="match status" value="1"/>
</dbReference>
<name>A0ABV2HCV0_9HYPH</name>
<evidence type="ECO:0000259" key="9">
    <source>
        <dbReference type="Pfam" id="PF02811"/>
    </source>
</evidence>
<evidence type="ECO:0000256" key="5">
    <source>
        <dbReference type="ARBA" id="ARBA00022801"/>
    </source>
</evidence>
<keyword evidence="6 8" id="KW-0368">Histidine biosynthesis</keyword>
<evidence type="ECO:0000256" key="2">
    <source>
        <dbReference type="ARBA" id="ARBA00009152"/>
    </source>
</evidence>
<comment type="catalytic activity">
    <reaction evidence="7 8">
        <text>L-histidinol phosphate + H2O = L-histidinol + phosphate</text>
        <dbReference type="Rhea" id="RHEA:14465"/>
        <dbReference type="ChEBI" id="CHEBI:15377"/>
        <dbReference type="ChEBI" id="CHEBI:43474"/>
        <dbReference type="ChEBI" id="CHEBI:57699"/>
        <dbReference type="ChEBI" id="CHEBI:57980"/>
        <dbReference type="EC" id="3.1.3.15"/>
    </reaction>
</comment>
<keyword evidence="5 8" id="KW-0378">Hydrolase</keyword>
<dbReference type="InterPro" id="IPR004013">
    <property type="entry name" value="PHP_dom"/>
</dbReference>
<dbReference type="InterPro" id="IPR016195">
    <property type="entry name" value="Pol/histidinol_Pase-like"/>
</dbReference>
<dbReference type="GO" id="GO:0004401">
    <property type="term" value="F:histidinol-phosphatase activity"/>
    <property type="evidence" value="ECO:0007669"/>
    <property type="project" value="UniProtKB-EC"/>
</dbReference>